<accession>A0A8J7VSC9</accession>
<dbReference type="GO" id="GO:0000155">
    <property type="term" value="F:phosphorelay sensor kinase activity"/>
    <property type="evidence" value="ECO:0007669"/>
    <property type="project" value="InterPro"/>
</dbReference>
<dbReference type="InterPro" id="IPR011712">
    <property type="entry name" value="Sig_transdc_His_kin_sub3_dim/P"/>
</dbReference>
<protein>
    <recommendedName>
        <fullName evidence="1">Signal transduction histidine kinase subgroup 3 dimerisation and phosphoacceptor domain-containing protein</fullName>
    </recommendedName>
</protein>
<name>A0A8J7VSC9_9GAMM</name>
<dbReference type="Pfam" id="PF07730">
    <property type="entry name" value="HisKA_3"/>
    <property type="match status" value="1"/>
</dbReference>
<dbReference type="Gene3D" id="1.20.5.1930">
    <property type="match status" value="1"/>
</dbReference>
<sequence>MPDDVAAHIAALEADRQRVSRLLHDDIGQALTAAVLNLQFAGDAPLDPDSRDEVVAELRGAIARLRDISLALGRPLDPS</sequence>
<dbReference type="AlphaFoldDB" id="A0A8J7VSC9"/>
<dbReference type="GO" id="GO:0016020">
    <property type="term" value="C:membrane"/>
    <property type="evidence" value="ECO:0007669"/>
    <property type="project" value="InterPro"/>
</dbReference>
<dbReference type="EMBL" id="JAGQFT010000001">
    <property type="protein sequence ID" value="MBR0560958.1"/>
    <property type="molecule type" value="Genomic_DNA"/>
</dbReference>
<reference evidence="3 4" key="1">
    <citation type="journal article" date="2021" name="Microbiol. Resour. Announc.">
        <title>Draft Genome Sequence of Coralloluteibacterium stylophorae LMG 29479T.</title>
        <authorList>
            <person name="Karlyshev A.V."/>
            <person name="Kudryashova E.B."/>
            <person name="Ariskina E.V."/>
            <person name="Conroy A.P."/>
            <person name="Abidueva E.Y."/>
        </authorList>
    </citation>
    <scope>NUCLEOTIDE SEQUENCE [LARGE SCALE GENOMIC DNA]</scope>
    <source>
        <strain evidence="3 4">LMG 29479</strain>
    </source>
</reference>
<evidence type="ECO:0000313" key="4">
    <source>
        <dbReference type="Proteomes" id="UP000675747"/>
    </source>
</evidence>
<dbReference type="Proteomes" id="UP000675747">
    <property type="component" value="Unassembled WGS sequence"/>
</dbReference>
<dbReference type="GO" id="GO:0046983">
    <property type="term" value="F:protein dimerization activity"/>
    <property type="evidence" value="ECO:0007669"/>
    <property type="project" value="InterPro"/>
</dbReference>
<reference evidence="2" key="2">
    <citation type="submission" date="2021-04" db="EMBL/GenBank/DDBJ databases">
        <authorList>
            <person name="Karlyshev A.V."/>
        </authorList>
    </citation>
    <scope>NUCLEOTIDE SEQUENCE</scope>
    <source>
        <strain evidence="2">LMG 29479</strain>
    </source>
</reference>
<dbReference type="RefSeq" id="WP_211924925.1">
    <property type="nucleotide sequence ID" value="NZ_JAGQFT020000005.1"/>
</dbReference>
<proteinExistence type="predicted"/>
<feature type="domain" description="Signal transduction histidine kinase subgroup 3 dimerisation and phosphoacceptor" evidence="1">
    <location>
        <begin position="16"/>
        <end position="72"/>
    </location>
</feature>
<keyword evidence="4" id="KW-1185">Reference proteome</keyword>
<evidence type="ECO:0000259" key="1">
    <source>
        <dbReference type="Pfam" id="PF07730"/>
    </source>
</evidence>
<evidence type="ECO:0000313" key="3">
    <source>
        <dbReference type="EMBL" id="MBS7457324.1"/>
    </source>
</evidence>
<comment type="caution">
    <text evidence="2">The sequence shown here is derived from an EMBL/GenBank/DDBJ whole genome shotgun (WGS) entry which is preliminary data.</text>
</comment>
<evidence type="ECO:0000313" key="2">
    <source>
        <dbReference type="EMBL" id="MBR0560958.1"/>
    </source>
</evidence>
<dbReference type="EMBL" id="JAGQFT020000005">
    <property type="protein sequence ID" value="MBS7457324.1"/>
    <property type="molecule type" value="Genomic_DNA"/>
</dbReference>
<organism evidence="2">
    <name type="scientific">Coralloluteibacterium stylophorae</name>
    <dbReference type="NCBI Taxonomy" id="1776034"/>
    <lineage>
        <taxon>Bacteria</taxon>
        <taxon>Pseudomonadati</taxon>
        <taxon>Pseudomonadota</taxon>
        <taxon>Gammaproteobacteria</taxon>
        <taxon>Lysobacterales</taxon>
        <taxon>Lysobacteraceae</taxon>
        <taxon>Coralloluteibacterium</taxon>
    </lineage>
</organism>
<gene>
    <name evidence="2" type="ORF">KB893_00265</name>
    <name evidence="3" type="ORF">KB893_009270</name>
</gene>